<dbReference type="Proteomes" id="UP000626092">
    <property type="component" value="Unassembled WGS sequence"/>
</dbReference>
<dbReference type="AlphaFoldDB" id="A0A834GJG2"/>
<accession>A0A834GJG2</accession>
<dbReference type="PROSITE" id="PS51742">
    <property type="entry name" value="PPC"/>
    <property type="match status" value="1"/>
</dbReference>
<evidence type="ECO:0000256" key="1">
    <source>
        <dbReference type="ARBA" id="ARBA00003687"/>
    </source>
</evidence>
<dbReference type="GO" id="GO:0003680">
    <property type="term" value="F:minor groove of adenine-thymine-rich DNA binding"/>
    <property type="evidence" value="ECO:0007669"/>
    <property type="project" value="UniProtKB-UniRule"/>
</dbReference>
<dbReference type="InterPro" id="IPR005175">
    <property type="entry name" value="PPC_dom"/>
</dbReference>
<feature type="compositionally biased region" description="Low complexity" evidence="6">
    <location>
        <begin position="362"/>
        <end position="378"/>
    </location>
</feature>
<sequence length="408" mass="41721">METYGTVTGSDGGDGGGSGTTGVVHNNNMNLTFTTADGAAVYKPVIPQSSPPATPTQAYQAGGSGNGSAVAANIAAATAAGEQTKRKRGRPRKYPVDGTVTPRLAPPPQPRAEAALLSPAPLAVVAPTSGPGKKARGRPRGSGNKIKQHGNRQHVAPLVSQGAGWSPGVGFTPHVITIAAGEDVSSKIMSFSQSGSQAISILSANGTISNVTLRQAATLGGSVTYEVIFLYTQHSAEERMPLETVKDFIAHCYFCWCTIVDHSIFQYAQAYFLMHIQGRFEILSLSGSYMVSESGGQRSRTGGLSVLLAGPDGRVLGGGVAGLLTAAAPVQVVIGCFLPGQELKPPIQAEPLAAAPPRLNHGASAAGSPASRGTLSESSGGGPGSPLNQSTGAYNNNNAQSMTAFSWK</sequence>
<evidence type="ECO:0000313" key="9">
    <source>
        <dbReference type="Proteomes" id="UP000626092"/>
    </source>
</evidence>
<comment type="caution">
    <text evidence="8">The sequence shown here is derived from an EMBL/GenBank/DDBJ whole genome shotgun (WGS) entry which is preliminary data.</text>
</comment>
<keyword evidence="9" id="KW-1185">Reference proteome</keyword>
<dbReference type="Gene3D" id="3.30.1330.80">
    <property type="entry name" value="Hypothetical protein, similar to alpha- acetolactate decarboxylase, domain 2"/>
    <property type="match status" value="1"/>
</dbReference>
<evidence type="ECO:0000256" key="3">
    <source>
        <dbReference type="ARBA" id="ARBA00023125"/>
    </source>
</evidence>
<comment type="subcellular location">
    <subcellularLocation>
        <location evidence="5">Nucleus</location>
    </subcellularLocation>
</comment>
<dbReference type="Pfam" id="PF03479">
    <property type="entry name" value="PCC"/>
    <property type="match status" value="1"/>
</dbReference>
<dbReference type="SMART" id="SM00384">
    <property type="entry name" value="AT_hook"/>
    <property type="match status" value="2"/>
</dbReference>
<feature type="domain" description="PPC" evidence="7">
    <location>
        <begin position="167"/>
        <end position="358"/>
    </location>
</feature>
<evidence type="ECO:0000313" key="8">
    <source>
        <dbReference type="EMBL" id="KAF7136227.1"/>
    </source>
</evidence>
<protein>
    <recommendedName>
        <fullName evidence="5">AT-hook motif nuclear-localized protein</fullName>
    </recommendedName>
</protein>
<keyword evidence="5" id="KW-0539">Nucleus</keyword>
<feature type="region of interest" description="Disordered" evidence="6">
    <location>
        <begin position="358"/>
        <end position="398"/>
    </location>
</feature>
<feature type="compositionally biased region" description="Low complexity" evidence="6">
    <location>
        <begin position="123"/>
        <end position="132"/>
    </location>
</feature>
<evidence type="ECO:0000259" key="7">
    <source>
        <dbReference type="PROSITE" id="PS51742"/>
    </source>
</evidence>
<dbReference type="GO" id="GO:0005634">
    <property type="term" value="C:nucleus"/>
    <property type="evidence" value="ECO:0007669"/>
    <property type="project" value="UniProtKB-SubCell"/>
</dbReference>
<feature type="compositionally biased region" description="Gly residues" evidence="6">
    <location>
        <begin position="10"/>
        <end position="20"/>
    </location>
</feature>
<evidence type="ECO:0000256" key="6">
    <source>
        <dbReference type="SAM" id="MobiDB-lite"/>
    </source>
</evidence>
<name>A0A834GJG2_RHOSS</name>
<dbReference type="PANTHER" id="PTHR31500:SF57">
    <property type="entry name" value="AT-HOOK MOTIF NUCLEAR-LOCALIZED PROTEIN 10"/>
    <property type="match status" value="1"/>
</dbReference>
<feature type="region of interest" description="Disordered" evidence="6">
    <location>
        <begin position="47"/>
        <end position="67"/>
    </location>
</feature>
<dbReference type="InterPro" id="IPR017956">
    <property type="entry name" value="AT_hook_DNA-bd_motif"/>
</dbReference>
<feature type="region of interest" description="Disordered" evidence="6">
    <location>
        <begin position="79"/>
        <end position="111"/>
    </location>
</feature>
<feature type="region of interest" description="Disordered" evidence="6">
    <location>
        <begin position="1"/>
        <end position="21"/>
    </location>
</feature>
<comment type="function">
    <text evidence="1 5">Transcription factor that specifically binds AT-rich DNA sequences related to the nuclear matrix attachment regions (MARs).</text>
</comment>
<dbReference type="CDD" id="cd11378">
    <property type="entry name" value="DUF296"/>
    <property type="match status" value="1"/>
</dbReference>
<feature type="region of interest" description="Disordered" evidence="6">
    <location>
        <begin position="123"/>
        <end position="152"/>
    </location>
</feature>
<keyword evidence="2 5" id="KW-0805">Transcription regulation</keyword>
<evidence type="ECO:0000256" key="4">
    <source>
        <dbReference type="ARBA" id="ARBA00023163"/>
    </source>
</evidence>
<evidence type="ECO:0000256" key="5">
    <source>
        <dbReference type="RuleBase" id="RU367031"/>
    </source>
</evidence>
<organism evidence="8 9">
    <name type="scientific">Rhododendron simsii</name>
    <name type="common">Sims's rhododendron</name>
    <dbReference type="NCBI Taxonomy" id="118357"/>
    <lineage>
        <taxon>Eukaryota</taxon>
        <taxon>Viridiplantae</taxon>
        <taxon>Streptophyta</taxon>
        <taxon>Embryophyta</taxon>
        <taxon>Tracheophyta</taxon>
        <taxon>Spermatophyta</taxon>
        <taxon>Magnoliopsida</taxon>
        <taxon>eudicotyledons</taxon>
        <taxon>Gunneridae</taxon>
        <taxon>Pentapetalae</taxon>
        <taxon>asterids</taxon>
        <taxon>Ericales</taxon>
        <taxon>Ericaceae</taxon>
        <taxon>Ericoideae</taxon>
        <taxon>Rhodoreae</taxon>
        <taxon>Rhododendron</taxon>
    </lineage>
</organism>
<dbReference type="SUPFAM" id="SSF117856">
    <property type="entry name" value="AF0104/ALDC/Ptd012-like"/>
    <property type="match status" value="2"/>
</dbReference>
<proteinExistence type="predicted"/>
<dbReference type="OrthoDB" id="1750003at2759"/>
<reference evidence="8" key="1">
    <citation type="submission" date="2019-11" db="EMBL/GenBank/DDBJ databases">
        <authorList>
            <person name="Liu Y."/>
            <person name="Hou J."/>
            <person name="Li T.-Q."/>
            <person name="Guan C.-H."/>
            <person name="Wu X."/>
            <person name="Wu H.-Z."/>
            <person name="Ling F."/>
            <person name="Zhang R."/>
            <person name="Shi X.-G."/>
            <person name="Ren J.-P."/>
            <person name="Chen E.-F."/>
            <person name="Sun J.-M."/>
        </authorList>
    </citation>
    <scope>NUCLEOTIDE SEQUENCE</scope>
    <source>
        <strain evidence="8">Adult_tree_wgs_1</strain>
        <tissue evidence="8">Leaves</tissue>
    </source>
</reference>
<dbReference type="InterPro" id="IPR039605">
    <property type="entry name" value="AHL"/>
</dbReference>
<dbReference type="PANTHER" id="PTHR31500">
    <property type="entry name" value="AT-HOOK MOTIF NUCLEAR-LOCALIZED PROTEIN 9"/>
    <property type="match status" value="1"/>
</dbReference>
<keyword evidence="4 5" id="KW-0804">Transcription</keyword>
<comment type="domain">
    <text evidence="5">The PPC domain mediates interactions between AHL proteins.</text>
</comment>
<dbReference type="EMBL" id="WJXA01000008">
    <property type="protein sequence ID" value="KAF7136227.1"/>
    <property type="molecule type" value="Genomic_DNA"/>
</dbReference>
<evidence type="ECO:0000256" key="2">
    <source>
        <dbReference type="ARBA" id="ARBA00023015"/>
    </source>
</evidence>
<gene>
    <name evidence="8" type="ORF">RHSIM_Rhsim08G0026100</name>
</gene>
<keyword evidence="3 5" id="KW-0238">DNA-binding</keyword>
<feature type="compositionally biased region" description="Polar residues" evidence="6">
    <location>
        <begin position="387"/>
        <end position="398"/>
    </location>
</feature>